<name>A0ABN5CQD7_PSEO7</name>
<sequence length="57" mass="6201">MNCMRKNQQENLKAWQCKQISGGVGGGGDVGGDPYNIAKSSIPQSSVNILTMERFKQ</sequence>
<accession>A0ABN5CQD7</accession>
<reference evidence="1 2" key="1">
    <citation type="submission" date="2015-06" db="EMBL/GenBank/DDBJ databases">
        <authorList>
            <person name="Xie B.-B."/>
            <person name="Rong J.-C."/>
            <person name="Qin Q.-L."/>
            <person name="Zhang Y.-Z."/>
        </authorList>
    </citation>
    <scope>NUCLEOTIDE SEQUENCE [LARGE SCALE GENOMIC DNA]</scope>
    <source>
        <strain evidence="1 2">JCM 20779</strain>
    </source>
</reference>
<keyword evidence="2" id="KW-1185">Reference proteome</keyword>
<evidence type="ECO:0000313" key="2">
    <source>
        <dbReference type="Proteomes" id="UP000016521"/>
    </source>
</evidence>
<protein>
    <submittedName>
        <fullName evidence="1">Uncharacterized protein</fullName>
    </submittedName>
</protein>
<proteinExistence type="predicted"/>
<dbReference type="Proteomes" id="UP000016521">
    <property type="component" value="Chromosome II"/>
</dbReference>
<gene>
    <name evidence="1" type="ORF">PPIS_b0304</name>
</gene>
<organism evidence="1 2">
    <name type="scientific">Pseudoalteromonas piscicida</name>
    <dbReference type="NCBI Taxonomy" id="43662"/>
    <lineage>
        <taxon>Bacteria</taxon>
        <taxon>Pseudomonadati</taxon>
        <taxon>Pseudomonadota</taxon>
        <taxon>Gammaproteobacteria</taxon>
        <taxon>Alteromonadales</taxon>
        <taxon>Pseudoalteromonadaceae</taxon>
        <taxon>Pseudoalteromonas</taxon>
    </lineage>
</organism>
<dbReference type="EMBL" id="CP011925">
    <property type="protein sequence ID" value="ATD09492.1"/>
    <property type="molecule type" value="Genomic_DNA"/>
</dbReference>
<evidence type="ECO:0000313" key="1">
    <source>
        <dbReference type="EMBL" id="ATD09492.1"/>
    </source>
</evidence>